<dbReference type="SUPFAM" id="SSF46689">
    <property type="entry name" value="Homeodomain-like"/>
    <property type="match status" value="2"/>
</dbReference>
<dbReference type="InterPro" id="IPR020449">
    <property type="entry name" value="Tscrpt_reg_AraC-type_HTH"/>
</dbReference>
<dbReference type="GO" id="GO:0003700">
    <property type="term" value="F:DNA-binding transcription factor activity"/>
    <property type="evidence" value="ECO:0007669"/>
    <property type="project" value="InterPro"/>
</dbReference>
<dbReference type="PROSITE" id="PS01124">
    <property type="entry name" value="HTH_ARAC_FAMILY_2"/>
    <property type="match status" value="1"/>
</dbReference>
<feature type="domain" description="HTH araC/xylS-type" evidence="4">
    <location>
        <begin position="235"/>
        <end position="333"/>
    </location>
</feature>
<dbReference type="SMART" id="SM00342">
    <property type="entry name" value="HTH_ARAC"/>
    <property type="match status" value="1"/>
</dbReference>
<reference evidence="5 6" key="1">
    <citation type="submission" date="2018-02" db="EMBL/GenBank/DDBJ databases">
        <title>Genomic Encyclopedia of Archaeal and Bacterial Type Strains, Phase II (KMG-II): from individual species to whole genera.</title>
        <authorList>
            <person name="Goeker M."/>
        </authorList>
    </citation>
    <scope>NUCLEOTIDE SEQUENCE [LARGE SCALE GENOMIC DNA]</scope>
    <source>
        <strain evidence="5 6">DSM 21165</strain>
    </source>
</reference>
<name>A0A362X1N0_9FLAO</name>
<accession>A0A362X1N0</accession>
<comment type="caution">
    <text evidence="5">The sequence shown here is derived from an EMBL/GenBank/DDBJ whole genome shotgun (WGS) entry which is preliminary data.</text>
</comment>
<evidence type="ECO:0000256" key="2">
    <source>
        <dbReference type="ARBA" id="ARBA00023125"/>
    </source>
</evidence>
<dbReference type="InterPro" id="IPR053142">
    <property type="entry name" value="PchR_regulatory_protein"/>
</dbReference>
<dbReference type="PANTHER" id="PTHR47893:SF1">
    <property type="entry name" value="REGULATORY PROTEIN PCHR"/>
    <property type="match status" value="1"/>
</dbReference>
<keyword evidence="3" id="KW-0804">Transcription</keyword>
<dbReference type="Gene3D" id="1.10.10.60">
    <property type="entry name" value="Homeodomain-like"/>
    <property type="match status" value="2"/>
</dbReference>
<dbReference type="PRINTS" id="PR00032">
    <property type="entry name" value="HTHARAC"/>
</dbReference>
<dbReference type="AlphaFoldDB" id="A0A362X1N0"/>
<dbReference type="PANTHER" id="PTHR47893">
    <property type="entry name" value="REGULATORY PROTEIN PCHR"/>
    <property type="match status" value="1"/>
</dbReference>
<keyword evidence="2" id="KW-0238">DNA-binding</keyword>
<proteinExistence type="predicted"/>
<dbReference type="Pfam" id="PF12833">
    <property type="entry name" value="HTH_18"/>
    <property type="match status" value="1"/>
</dbReference>
<sequence>MKTTNLNTNTIEAMFKQLKFNFGGTITKASKEYILDIKNEIGNGNIKGIALQGGISYIEFDMAFSDDVVVSVDTPNKNPIYFAYCSEGSLGHSFGANEKQRTLENFQTGILTSQLGDVNKLYFNKNERSKITLISVQTSNRTKANGKDNLKGKLLDTFFNEDAKENFVYIGSQNLKIAEKIQQLNAIKQKGIVRSLLVQGLVHVILALEIQQHAEDKHRQIPIGSLTMRDMELIKKASQFVKNNYHKQLSIPVLCLEFGISPSKLQEGFKGMHGRTVAEYIREVRVLKAEELIKTTDLNISEIVYSIGFSSRSYFSKIFKEKYNCNPKDYKDAQKVSPISA</sequence>
<evidence type="ECO:0000313" key="5">
    <source>
        <dbReference type="EMBL" id="PQV49030.1"/>
    </source>
</evidence>
<dbReference type="InterPro" id="IPR009057">
    <property type="entry name" value="Homeodomain-like_sf"/>
</dbReference>
<dbReference type="EMBL" id="PVEO01000004">
    <property type="protein sequence ID" value="PQV49030.1"/>
    <property type="molecule type" value="Genomic_DNA"/>
</dbReference>
<keyword evidence="1" id="KW-0805">Transcription regulation</keyword>
<dbReference type="RefSeq" id="WP_105473626.1">
    <property type="nucleotide sequence ID" value="NZ_PVEO01000004.1"/>
</dbReference>
<dbReference type="Proteomes" id="UP000251545">
    <property type="component" value="Unassembled WGS sequence"/>
</dbReference>
<evidence type="ECO:0000256" key="3">
    <source>
        <dbReference type="ARBA" id="ARBA00023163"/>
    </source>
</evidence>
<organism evidence="5 6">
    <name type="scientific">Jejuia pallidilutea</name>
    <dbReference type="NCBI Taxonomy" id="504487"/>
    <lineage>
        <taxon>Bacteria</taxon>
        <taxon>Pseudomonadati</taxon>
        <taxon>Bacteroidota</taxon>
        <taxon>Flavobacteriia</taxon>
        <taxon>Flavobacteriales</taxon>
        <taxon>Flavobacteriaceae</taxon>
        <taxon>Jejuia</taxon>
    </lineage>
</organism>
<dbReference type="InterPro" id="IPR018060">
    <property type="entry name" value="HTH_AraC"/>
</dbReference>
<evidence type="ECO:0000313" key="6">
    <source>
        <dbReference type="Proteomes" id="UP000251545"/>
    </source>
</evidence>
<dbReference type="GO" id="GO:0043565">
    <property type="term" value="F:sequence-specific DNA binding"/>
    <property type="evidence" value="ECO:0007669"/>
    <property type="project" value="InterPro"/>
</dbReference>
<evidence type="ECO:0000256" key="1">
    <source>
        <dbReference type="ARBA" id="ARBA00023015"/>
    </source>
</evidence>
<protein>
    <submittedName>
        <fullName evidence="5">AraC family transcriptional regulator</fullName>
    </submittedName>
</protein>
<evidence type="ECO:0000259" key="4">
    <source>
        <dbReference type="PROSITE" id="PS01124"/>
    </source>
</evidence>
<gene>
    <name evidence="5" type="ORF">CLV33_104237</name>
</gene>